<evidence type="ECO:0000313" key="2">
    <source>
        <dbReference type="Proteomes" id="UP000000343"/>
    </source>
</evidence>
<sequence length="120" mass="13254">MSERKWILVFGIDAMLLDTRTRLLESAGFQVARSASLEEVECQLNQRVISLLLLCHTLSSSDCERAIMTAHSINPKTVTLVLAAVTSPCIEKSDVFVHQMSGPQKLLETVEAVLNGKLEK</sequence>
<evidence type="ECO:0000313" key="1">
    <source>
        <dbReference type="EMBL" id="ADW68513.1"/>
    </source>
</evidence>
<dbReference type="KEGG" id="acm:AciX9_1460"/>
<dbReference type="EMBL" id="CP002480">
    <property type="protein sequence ID" value="ADW68513.1"/>
    <property type="molecule type" value="Genomic_DNA"/>
</dbReference>
<organism evidence="2">
    <name type="scientific">Granulicella tundricola (strain ATCC BAA-1859 / DSM 23138 / MP5ACTX9)</name>
    <dbReference type="NCBI Taxonomy" id="1198114"/>
    <lineage>
        <taxon>Bacteria</taxon>
        <taxon>Pseudomonadati</taxon>
        <taxon>Acidobacteriota</taxon>
        <taxon>Terriglobia</taxon>
        <taxon>Terriglobales</taxon>
        <taxon>Acidobacteriaceae</taxon>
        <taxon>Granulicella</taxon>
    </lineage>
</organism>
<dbReference type="PaxDb" id="1198114-AciX9_1460"/>
<keyword evidence="2" id="KW-1185">Reference proteome</keyword>
<dbReference type="Proteomes" id="UP000000343">
    <property type="component" value="Chromosome"/>
</dbReference>
<dbReference type="eggNOG" id="ENOG502ZK83">
    <property type="taxonomic scope" value="Bacteria"/>
</dbReference>
<dbReference type="AlphaFoldDB" id="E8WWD0"/>
<accession>E8WWD0</accession>
<dbReference type="HOGENOM" id="CLU_2025623_0_0_0"/>
<proteinExistence type="predicted"/>
<name>E8WWD0_GRATM</name>
<dbReference type="RefSeq" id="WP_013579833.1">
    <property type="nucleotide sequence ID" value="NC_015064.1"/>
</dbReference>
<protein>
    <recommendedName>
        <fullName evidence="3">Response regulatory domain-containing protein</fullName>
    </recommendedName>
</protein>
<dbReference type="OrthoDB" id="123173at2"/>
<gene>
    <name evidence="1" type="ordered locus">AciX9_1460</name>
</gene>
<evidence type="ECO:0008006" key="3">
    <source>
        <dbReference type="Google" id="ProtNLM"/>
    </source>
</evidence>
<reference evidence="2" key="1">
    <citation type="submission" date="2011-01" db="EMBL/GenBank/DDBJ databases">
        <title>Complete sequence of chromosome of Acidobacterium sp. MP5ACTX9.</title>
        <authorList>
            <consortium name="US DOE Joint Genome Institute"/>
            <person name="Lucas S."/>
            <person name="Copeland A."/>
            <person name="Lapidus A."/>
            <person name="Cheng J.-F."/>
            <person name="Goodwin L."/>
            <person name="Pitluck S."/>
            <person name="Teshima H."/>
            <person name="Detter J.C."/>
            <person name="Han C."/>
            <person name="Tapia R."/>
            <person name="Land M."/>
            <person name="Hauser L."/>
            <person name="Kyrpides N."/>
            <person name="Ivanova N."/>
            <person name="Ovchinnikova G."/>
            <person name="Pagani I."/>
            <person name="Rawat S.R."/>
            <person name="Mannisto M."/>
            <person name="Haggblom M.M."/>
            <person name="Woyke T."/>
        </authorList>
    </citation>
    <scope>NUCLEOTIDE SEQUENCE [LARGE SCALE GENOMIC DNA]</scope>
    <source>
        <strain evidence="2">MP5ACTX9</strain>
    </source>
</reference>